<gene>
    <name evidence="1" type="ORF">DUNSADRAFT_12444</name>
</gene>
<organism evidence="1 2">
    <name type="scientific">Dunaliella salina</name>
    <name type="common">Green alga</name>
    <name type="synonym">Protococcus salinus</name>
    <dbReference type="NCBI Taxonomy" id="3046"/>
    <lineage>
        <taxon>Eukaryota</taxon>
        <taxon>Viridiplantae</taxon>
        <taxon>Chlorophyta</taxon>
        <taxon>core chlorophytes</taxon>
        <taxon>Chlorophyceae</taxon>
        <taxon>CS clade</taxon>
        <taxon>Chlamydomonadales</taxon>
        <taxon>Dunaliellaceae</taxon>
        <taxon>Dunaliella</taxon>
    </lineage>
</organism>
<accession>A0ABQ7H3X2</accession>
<keyword evidence="2" id="KW-1185">Reference proteome</keyword>
<dbReference type="Gene3D" id="3.10.50.40">
    <property type="match status" value="1"/>
</dbReference>
<evidence type="ECO:0000313" key="2">
    <source>
        <dbReference type="Proteomes" id="UP000815325"/>
    </source>
</evidence>
<dbReference type="InterPro" id="IPR046357">
    <property type="entry name" value="PPIase_dom_sf"/>
</dbReference>
<name>A0ABQ7H3X2_DUNSA</name>
<feature type="non-terminal residue" evidence="1">
    <location>
        <position position="132"/>
    </location>
</feature>
<proteinExistence type="predicted"/>
<comment type="caution">
    <text evidence="1">The sequence shown here is derived from an EMBL/GenBank/DDBJ whole genome shotgun (WGS) entry which is preliminary data.</text>
</comment>
<evidence type="ECO:0000313" key="1">
    <source>
        <dbReference type="EMBL" id="KAF5841516.1"/>
    </source>
</evidence>
<reference evidence="1" key="1">
    <citation type="submission" date="2017-08" db="EMBL/GenBank/DDBJ databases">
        <authorList>
            <person name="Polle J.E."/>
            <person name="Barry K."/>
            <person name="Cushman J."/>
            <person name="Schmutz J."/>
            <person name="Tran D."/>
            <person name="Hathwaick L.T."/>
            <person name="Yim W.C."/>
            <person name="Jenkins J."/>
            <person name="Mckie-Krisberg Z.M."/>
            <person name="Prochnik S."/>
            <person name="Lindquist E."/>
            <person name="Dockter R.B."/>
            <person name="Adam C."/>
            <person name="Molina H."/>
            <person name="Bunkerborg J."/>
            <person name="Jin E."/>
            <person name="Buchheim M."/>
            <person name="Magnuson J."/>
        </authorList>
    </citation>
    <scope>NUCLEOTIDE SEQUENCE</scope>
    <source>
        <strain evidence="1">CCAP 19/18</strain>
    </source>
</reference>
<sequence>MVQLTEYLRELASTPQELLIQPVIKHQRLQHDKKIREEQELESGAILQAVLEQGKEGGEYPKPGNLVYVHVSIIPAVAEGVELSEHKEEVLWTTRADEGGSGQPLAFALEKGIRPPRAWEVALKCALGGEQA</sequence>
<protein>
    <submittedName>
        <fullName evidence="1">Uncharacterized protein</fullName>
    </submittedName>
</protein>
<dbReference type="EMBL" id="MU069483">
    <property type="protein sequence ID" value="KAF5841516.1"/>
    <property type="molecule type" value="Genomic_DNA"/>
</dbReference>
<dbReference type="Proteomes" id="UP000815325">
    <property type="component" value="Unassembled WGS sequence"/>
</dbReference>